<dbReference type="SMART" id="SM00388">
    <property type="entry name" value="HisKA"/>
    <property type="match status" value="1"/>
</dbReference>
<dbReference type="SUPFAM" id="SSF55874">
    <property type="entry name" value="ATPase domain of HSP90 chaperone/DNA topoisomerase II/histidine kinase"/>
    <property type="match status" value="1"/>
</dbReference>
<protein>
    <recommendedName>
        <fullName evidence="3">histidine kinase</fullName>
        <ecNumber evidence="3">2.7.13.3</ecNumber>
    </recommendedName>
</protein>
<sequence length="460" mass="49567">MRTSGLRCLARLLPRRIAVQITLVMVLAVISIAVLTFLLLRLMHEGPPHEDYVRNNLAYGLVLGTLNAGDPAARAAYLEGMRTPEGVSGFRLVEAGELQALFDERRDPGGQGEFAGPRPRGAGPLRDGVVLLGDRFLPDASGEGGHREFFFRLSDGTGVAITEAQRERLPLLLTPLFQMLVSLAVSVLLLLVWVALTLTRPLSELAASAALYGQAPTRPVPIVERGPSEVRKVAHAFNLMQERIQDMIARRTRMLAAIGHDLRTPLTRLRLRLALMDEGEMKQRSLADLDLMEIQINGALSYLRAGDTGEAPDLIDLGSFLRGITDQYEDLDQQVPLTCAGGLSLRGRPVELNRALCNLIDNALRYAGAAEIRAGTAEGAVVIDVIDHGPGIDPDARARLLEPFERGDEARTYGKGVGFGLGLSISLSIAEAHGGHLELLDTPGGGLTARMVLPMDGLAA</sequence>
<comment type="subcellular location">
    <subcellularLocation>
        <location evidence="2">Cell inner membrane</location>
        <topology evidence="2">Multi-pass membrane protein</topology>
    </subcellularLocation>
</comment>
<evidence type="ECO:0000256" key="9">
    <source>
        <dbReference type="ARBA" id="ARBA00022741"/>
    </source>
</evidence>
<proteinExistence type="predicted"/>
<evidence type="ECO:0000256" key="3">
    <source>
        <dbReference type="ARBA" id="ARBA00012438"/>
    </source>
</evidence>
<evidence type="ECO:0000256" key="15">
    <source>
        <dbReference type="SAM" id="Phobius"/>
    </source>
</evidence>
<keyword evidence="14 15" id="KW-0472">Membrane</keyword>
<keyword evidence="6" id="KW-0597">Phosphoprotein</keyword>
<dbReference type="InterPro" id="IPR003661">
    <property type="entry name" value="HisK_dim/P_dom"/>
</dbReference>
<dbReference type="SMART" id="SM00304">
    <property type="entry name" value="HAMP"/>
    <property type="match status" value="1"/>
</dbReference>
<keyword evidence="8 15" id="KW-0812">Transmembrane</keyword>
<dbReference type="PROSITE" id="PS50885">
    <property type="entry name" value="HAMP"/>
    <property type="match status" value="1"/>
</dbReference>
<evidence type="ECO:0000256" key="14">
    <source>
        <dbReference type="ARBA" id="ARBA00023136"/>
    </source>
</evidence>
<dbReference type="InterPro" id="IPR036890">
    <property type="entry name" value="HATPase_C_sf"/>
</dbReference>
<reference evidence="19" key="1">
    <citation type="journal article" date="2019" name="Int. J. Syst. Evol. Microbiol.">
        <title>The Global Catalogue of Microorganisms (GCM) 10K type strain sequencing project: providing services to taxonomists for standard genome sequencing and annotation.</title>
        <authorList>
            <consortium name="The Broad Institute Genomics Platform"/>
            <consortium name="The Broad Institute Genome Sequencing Center for Infectious Disease"/>
            <person name="Wu L."/>
            <person name="Ma J."/>
        </authorList>
    </citation>
    <scope>NUCLEOTIDE SEQUENCE [LARGE SCALE GENOMIC DNA]</scope>
    <source>
        <strain evidence="19">JCM 3369</strain>
    </source>
</reference>
<evidence type="ECO:0000256" key="12">
    <source>
        <dbReference type="ARBA" id="ARBA00022989"/>
    </source>
</evidence>
<keyword evidence="5" id="KW-0997">Cell inner membrane</keyword>
<dbReference type="SUPFAM" id="SSF47384">
    <property type="entry name" value="Homodimeric domain of signal transducing histidine kinase"/>
    <property type="match status" value="1"/>
</dbReference>
<accession>A0ABW4K0J9</accession>
<feature type="transmembrane region" description="Helical" evidence="15">
    <location>
        <begin position="176"/>
        <end position="196"/>
    </location>
</feature>
<dbReference type="PANTHER" id="PTHR44936">
    <property type="entry name" value="SENSOR PROTEIN CREC"/>
    <property type="match status" value="1"/>
</dbReference>
<keyword evidence="10" id="KW-0418">Kinase</keyword>
<evidence type="ECO:0000259" key="16">
    <source>
        <dbReference type="PROSITE" id="PS50109"/>
    </source>
</evidence>
<evidence type="ECO:0000256" key="13">
    <source>
        <dbReference type="ARBA" id="ARBA00023012"/>
    </source>
</evidence>
<dbReference type="EC" id="2.7.13.3" evidence="3"/>
<dbReference type="RefSeq" id="WP_149892630.1">
    <property type="nucleotide sequence ID" value="NZ_JBHUFA010000004.1"/>
</dbReference>
<dbReference type="GO" id="GO:0005524">
    <property type="term" value="F:ATP binding"/>
    <property type="evidence" value="ECO:0007669"/>
    <property type="project" value="UniProtKB-KW"/>
</dbReference>
<organism evidence="18 19">
    <name type="scientific">Roseibium aestuarii</name>
    <dbReference type="NCBI Taxonomy" id="2600299"/>
    <lineage>
        <taxon>Bacteria</taxon>
        <taxon>Pseudomonadati</taxon>
        <taxon>Pseudomonadota</taxon>
        <taxon>Alphaproteobacteria</taxon>
        <taxon>Hyphomicrobiales</taxon>
        <taxon>Stappiaceae</taxon>
        <taxon>Roseibium</taxon>
    </lineage>
</organism>
<evidence type="ECO:0000256" key="5">
    <source>
        <dbReference type="ARBA" id="ARBA00022519"/>
    </source>
</evidence>
<dbReference type="InterPro" id="IPR003594">
    <property type="entry name" value="HATPase_dom"/>
</dbReference>
<dbReference type="InterPro" id="IPR036097">
    <property type="entry name" value="HisK_dim/P_sf"/>
</dbReference>
<feature type="transmembrane region" description="Helical" evidence="15">
    <location>
        <begin position="21"/>
        <end position="40"/>
    </location>
</feature>
<feature type="domain" description="HAMP" evidence="17">
    <location>
        <begin position="196"/>
        <end position="249"/>
    </location>
</feature>
<dbReference type="InterPro" id="IPR050980">
    <property type="entry name" value="2C_sensor_his_kinase"/>
</dbReference>
<evidence type="ECO:0000259" key="17">
    <source>
        <dbReference type="PROSITE" id="PS50885"/>
    </source>
</evidence>
<evidence type="ECO:0000313" key="19">
    <source>
        <dbReference type="Proteomes" id="UP001597327"/>
    </source>
</evidence>
<keyword evidence="13" id="KW-0902">Two-component regulatory system</keyword>
<dbReference type="EMBL" id="JBHUFA010000004">
    <property type="protein sequence ID" value="MFD1696503.1"/>
    <property type="molecule type" value="Genomic_DNA"/>
</dbReference>
<keyword evidence="4" id="KW-1003">Cell membrane</keyword>
<keyword evidence="11 18" id="KW-0067">ATP-binding</keyword>
<dbReference type="Proteomes" id="UP001597327">
    <property type="component" value="Unassembled WGS sequence"/>
</dbReference>
<keyword evidence="12 15" id="KW-1133">Transmembrane helix</keyword>
<keyword evidence="19" id="KW-1185">Reference proteome</keyword>
<feature type="domain" description="Histidine kinase" evidence="16">
    <location>
        <begin position="257"/>
        <end position="457"/>
    </location>
</feature>
<dbReference type="PROSITE" id="PS50109">
    <property type="entry name" value="HIS_KIN"/>
    <property type="match status" value="1"/>
</dbReference>
<evidence type="ECO:0000256" key="1">
    <source>
        <dbReference type="ARBA" id="ARBA00000085"/>
    </source>
</evidence>
<keyword evidence="9" id="KW-0547">Nucleotide-binding</keyword>
<gene>
    <name evidence="18" type="ORF">ACFSC7_13325</name>
</gene>
<evidence type="ECO:0000256" key="2">
    <source>
        <dbReference type="ARBA" id="ARBA00004429"/>
    </source>
</evidence>
<name>A0ABW4K0J9_9HYPH</name>
<evidence type="ECO:0000256" key="4">
    <source>
        <dbReference type="ARBA" id="ARBA00022475"/>
    </source>
</evidence>
<keyword evidence="7" id="KW-0808">Transferase</keyword>
<evidence type="ECO:0000256" key="7">
    <source>
        <dbReference type="ARBA" id="ARBA00022679"/>
    </source>
</evidence>
<evidence type="ECO:0000256" key="11">
    <source>
        <dbReference type="ARBA" id="ARBA00022840"/>
    </source>
</evidence>
<dbReference type="Gene3D" id="3.30.565.10">
    <property type="entry name" value="Histidine kinase-like ATPase, C-terminal domain"/>
    <property type="match status" value="1"/>
</dbReference>
<evidence type="ECO:0000256" key="10">
    <source>
        <dbReference type="ARBA" id="ARBA00022777"/>
    </source>
</evidence>
<dbReference type="InterPro" id="IPR004358">
    <property type="entry name" value="Sig_transdc_His_kin-like_C"/>
</dbReference>
<dbReference type="InterPro" id="IPR003660">
    <property type="entry name" value="HAMP_dom"/>
</dbReference>
<dbReference type="Pfam" id="PF02518">
    <property type="entry name" value="HATPase_c"/>
    <property type="match status" value="1"/>
</dbReference>
<evidence type="ECO:0000313" key="18">
    <source>
        <dbReference type="EMBL" id="MFD1696503.1"/>
    </source>
</evidence>
<dbReference type="Pfam" id="PF00672">
    <property type="entry name" value="HAMP"/>
    <property type="match status" value="1"/>
</dbReference>
<dbReference type="CDD" id="cd00075">
    <property type="entry name" value="HATPase"/>
    <property type="match status" value="1"/>
</dbReference>
<dbReference type="Gene3D" id="1.10.287.130">
    <property type="match status" value="1"/>
</dbReference>
<dbReference type="SMART" id="SM00387">
    <property type="entry name" value="HATPase_c"/>
    <property type="match status" value="1"/>
</dbReference>
<dbReference type="PRINTS" id="PR00344">
    <property type="entry name" value="BCTRLSENSOR"/>
</dbReference>
<evidence type="ECO:0000256" key="6">
    <source>
        <dbReference type="ARBA" id="ARBA00022553"/>
    </source>
</evidence>
<dbReference type="PANTHER" id="PTHR44936:SF5">
    <property type="entry name" value="SENSOR HISTIDINE KINASE ENVZ"/>
    <property type="match status" value="1"/>
</dbReference>
<comment type="catalytic activity">
    <reaction evidence="1">
        <text>ATP + protein L-histidine = ADP + protein N-phospho-L-histidine.</text>
        <dbReference type="EC" id="2.7.13.3"/>
    </reaction>
</comment>
<dbReference type="InterPro" id="IPR005467">
    <property type="entry name" value="His_kinase_dom"/>
</dbReference>
<evidence type="ECO:0000256" key="8">
    <source>
        <dbReference type="ARBA" id="ARBA00022692"/>
    </source>
</evidence>
<comment type="caution">
    <text evidence="18">The sequence shown here is derived from an EMBL/GenBank/DDBJ whole genome shotgun (WGS) entry which is preliminary data.</text>
</comment>